<evidence type="ECO:0000259" key="15">
    <source>
        <dbReference type="PROSITE" id="PS51671"/>
    </source>
</evidence>
<keyword evidence="9 13" id="KW-0560">Oxidoreductase</keyword>
<evidence type="ECO:0000313" key="17">
    <source>
        <dbReference type="Proteomes" id="UP000237684"/>
    </source>
</evidence>
<evidence type="ECO:0000313" key="16">
    <source>
        <dbReference type="EMBL" id="PQV64044.1"/>
    </source>
</evidence>
<dbReference type="PIRSF" id="PIRSF000098">
    <property type="entry name" value="Homoser_dehydrog"/>
    <property type="match status" value="1"/>
</dbReference>
<dbReference type="Pfam" id="PF01842">
    <property type="entry name" value="ACT"/>
    <property type="match status" value="1"/>
</dbReference>
<comment type="caution">
    <text evidence="16">The sequence shown here is derived from an EMBL/GenBank/DDBJ whole genome shotgun (WGS) entry which is preliminary data.</text>
</comment>
<feature type="binding site" evidence="12">
    <location>
        <position position="105"/>
    </location>
    <ligand>
        <name>NADPH</name>
        <dbReference type="ChEBI" id="CHEBI:57783"/>
    </ligand>
</feature>
<evidence type="ECO:0000256" key="5">
    <source>
        <dbReference type="ARBA" id="ARBA00013376"/>
    </source>
</evidence>
<dbReference type="EMBL" id="NIGF01000007">
    <property type="protein sequence ID" value="PQV64044.1"/>
    <property type="molecule type" value="Genomic_DNA"/>
</dbReference>
<dbReference type="GO" id="GO:0009086">
    <property type="term" value="P:methionine biosynthetic process"/>
    <property type="evidence" value="ECO:0007669"/>
    <property type="project" value="UniProtKB-KW"/>
</dbReference>
<reference evidence="16 17" key="1">
    <citation type="journal article" date="2018" name="Syst. Appl. Microbiol.">
        <title>Abditibacterium utsteinense sp. nov., the first cultivated member of candidate phylum FBP, isolated from ice-free Antarctic soil samples.</title>
        <authorList>
            <person name="Tahon G."/>
            <person name="Tytgat B."/>
            <person name="Lebbe L."/>
            <person name="Carlier A."/>
            <person name="Willems A."/>
        </authorList>
    </citation>
    <scope>NUCLEOTIDE SEQUENCE [LARGE SCALE GENOMIC DNA]</scope>
    <source>
        <strain evidence="16 17">LMG 29911</strain>
    </source>
</reference>
<dbReference type="CDD" id="cd04881">
    <property type="entry name" value="ACT_HSDH-Hom"/>
    <property type="match status" value="1"/>
</dbReference>
<dbReference type="EC" id="1.1.1.3" evidence="4 13"/>
<evidence type="ECO:0000256" key="14">
    <source>
        <dbReference type="RuleBase" id="RU004171"/>
    </source>
</evidence>
<dbReference type="Gene3D" id="3.40.50.720">
    <property type="entry name" value="NAD(P)-binding Rossmann-like Domain"/>
    <property type="match status" value="1"/>
</dbReference>
<dbReference type="Proteomes" id="UP000237684">
    <property type="component" value="Unassembled WGS sequence"/>
</dbReference>
<dbReference type="PANTHER" id="PTHR43331">
    <property type="entry name" value="HOMOSERINE DEHYDROGENASE"/>
    <property type="match status" value="1"/>
</dbReference>
<dbReference type="InterPro" id="IPR016204">
    <property type="entry name" value="HDH"/>
</dbReference>
<dbReference type="Pfam" id="PF03447">
    <property type="entry name" value="NAD_binding_3"/>
    <property type="match status" value="1"/>
</dbReference>
<dbReference type="SUPFAM" id="SSF55347">
    <property type="entry name" value="Glyceraldehyde-3-phosphate dehydrogenase-like, C-terminal domain"/>
    <property type="match status" value="1"/>
</dbReference>
<dbReference type="FunCoup" id="A0A2S8STB2">
    <property type="interactions" value="398"/>
</dbReference>
<dbReference type="UniPathway" id="UPA00050">
    <property type="reaction ID" value="UER00063"/>
</dbReference>
<evidence type="ECO:0000256" key="11">
    <source>
        <dbReference type="PIRSR" id="PIRSR000098-1"/>
    </source>
</evidence>
<comment type="pathway">
    <text evidence="2 13">Amino-acid biosynthesis; L-methionine biosynthesis via de novo pathway; L-homoserine from L-aspartate: step 3/3.</text>
</comment>
<dbReference type="NCBIfam" id="NF004976">
    <property type="entry name" value="PRK06349.1"/>
    <property type="match status" value="1"/>
</dbReference>
<feature type="domain" description="ACT" evidence="15">
    <location>
        <begin position="351"/>
        <end position="425"/>
    </location>
</feature>
<dbReference type="PROSITE" id="PS51671">
    <property type="entry name" value="ACT"/>
    <property type="match status" value="1"/>
</dbReference>
<dbReference type="PANTHER" id="PTHR43331:SF1">
    <property type="entry name" value="HOMOSERINE DEHYDROGENASE"/>
    <property type="match status" value="1"/>
</dbReference>
<organism evidence="16 17">
    <name type="scientific">Abditibacterium utsteinense</name>
    <dbReference type="NCBI Taxonomy" id="1960156"/>
    <lineage>
        <taxon>Bacteria</taxon>
        <taxon>Pseudomonadati</taxon>
        <taxon>Abditibacteriota</taxon>
        <taxon>Abditibacteriia</taxon>
        <taxon>Abditibacteriales</taxon>
        <taxon>Abditibacteriaceae</taxon>
        <taxon>Abditibacterium</taxon>
    </lineage>
</organism>
<dbReference type="RefSeq" id="WP_105483631.1">
    <property type="nucleotide sequence ID" value="NZ_NIGF01000007.1"/>
</dbReference>
<dbReference type="Pfam" id="PF00742">
    <property type="entry name" value="Homoserine_dh"/>
    <property type="match status" value="1"/>
</dbReference>
<comment type="pathway">
    <text evidence="1 13">Amino-acid biosynthesis; L-threonine biosynthesis; L-threonine from L-aspartate: step 3/5.</text>
</comment>
<dbReference type="Gene3D" id="3.30.70.260">
    <property type="match status" value="1"/>
</dbReference>
<sequence length="429" mass="45681">MHQIKVGIIGLGTVGGGTFQLLARNAQIIAARSGCAIEISRIATRTPAKAARWSAGSDIVSSDVDALLNDPEIQVVAEMVGGVEPARTYVLRALESGKSVVTANKELIAKHGPELRAAAQKMKVDLLFEGAVGGGIPIIKALRESLAGNEIQELMGIVNGTTNFILTKMTREGADFADVLAQAQSLGYAESDPTADVDGFDAAYKLAILAGLAFDTPVDAEADILREGIRGVSSRDIEYAAELGYIIKLLAVARRDRDGKLELRVHPTLLPQSHPLAGVSDSFNAVFVRGDALGDAMFYGRGAGDGPTGSAVVGDIIEAAKNKCRGIYNAESVPSQKMKMQPFEAHQTRFCVRMQVGDAPGTIAKIAGVFGDAGVSIESIVQRHSDGTFAEIFWLTHQTTQRAMNESLFQFEELEVVREVSSVLRVEGE</sequence>
<dbReference type="GO" id="GO:0009088">
    <property type="term" value="P:threonine biosynthetic process"/>
    <property type="evidence" value="ECO:0007669"/>
    <property type="project" value="UniProtKB-UniPathway"/>
</dbReference>
<feature type="binding site" evidence="12">
    <location>
        <begin position="9"/>
        <end position="16"/>
    </location>
    <ligand>
        <name>NADP(+)</name>
        <dbReference type="ChEBI" id="CHEBI:58349"/>
    </ligand>
</feature>
<dbReference type="AlphaFoldDB" id="A0A2S8STB2"/>
<keyword evidence="8 12" id="KW-0521">NADP</keyword>
<keyword evidence="17" id="KW-1185">Reference proteome</keyword>
<evidence type="ECO:0000256" key="6">
    <source>
        <dbReference type="ARBA" id="ARBA00022605"/>
    </source>
</evidence>
<dbReference type="GO" id="GO:0004412">
    <property type="term" value="F:homoserine dehydrogenase activity"/>
    <property type="evidence" value="ECO:0007669"/>
    <property type="project" value="UniProtKB-EC"/>
</dbReference>
<dbReference type="InterPro" id="IPR045865">
    <property type="entry name" value="ACT-like_dom_sf"/>
</dbReference>
<dbReference type="Gene3D" id="3.30.360.10">
    <property type="entry name" value="Dihydrodipicolinate Reductase, domain 2"/>
    <property type="match status" value="1"/>
</dbReference>
<evidence type="ECO:0000256" key="4">
    <source>
        <dbReference type="ARBA" id="ARBA00013213"/>
    </source>
</evidence>
<dbReference type="UniPathway" id="UPA00051">
    <property type="reaction ID" value="UER00465"/>
</dbReference>
<comment type="similarity">
    <text evidence="3 14">Belongs to the homoserine dehydrogenase family.</text>
</comment>
<evidence type="ECO:0000256" key="13">
    <source>
        <dbReference type="RuleBase" id="RU000579"/>
    </source>
</evidence>
<keyword evidence="10 13" id="KW-0486">Methionine biosynthesis</keyword>
<evidence type="ECO:0000256" key="1">
    <source>
        <dbReference type="ARBA" id="ARBA00005056"/>
    </source>
</evidence>
<keyword evidence="6 13" id="KW-0028">Amino-acid biosynthesis</keyword>
<feature type="active site" description="Proton donor" evidence="11">
    <location>
        <position position="205"/>
    </location>
</feature>
<dbReference type="PROSITE" id="PS01042">
    <property type="entry name" value="HOMOSER_DHGENASE"/>
    <property type="match status" value="1"/>
</dbReference>
<comment type="catalytic activity">
    <reaction evidence="13">
        <text>L-homoserine + NADP(+) = L-aspartate 4-semialdehyde + NADPH + H(+)</text>
        <dbReference type="Rhea" id="RHEA:15761"/>
        <dbReference type="ChEBI" id="CHEBI:15378"/>
        <dbReference type="ChEBI" id="CHEBI:57476"/>
        <dbReference type="ChEBI" id="CHEBI:57783"/>
        <dbReference type="ChEBI" id="CHEBI:58349"/>
        <dbReference type="ChEBI" id="CHEBI:537519"/>
        <dbReference type="EC" id="1.1.1.3"/>
    </reaction>
</comment>
<dbReference type="SUPFAM" id="SSF55021">
    <property type="entry name" value="ACT-like"/>
    <property type="match status" value="1"/>
</dbReference>
<protein>
    <recommendedName>
        <fullName evidence="5 13">Homoserine dehydrogenase</fullName>
        <ecNumber evidence="4 13">1.1.1.3</ecNumber>
    </recommendedName>
</protein>
<dbReference type="InterPro" id="IPR001342">
    <property type="entry name" value="HDH_cat"/>
</dbReference>
<dbReference type="InParanoid" id="A0A2S8STB2"/>
<dbReference type="InterPro" id="IPR002912">
    <property type="entry name" value="ACT_dom"/>
</dbReference>
<dbReference type="OrthoDB" id="9808167at2"/>
<dbReference type="FunFam" id="3.30.360.10:FF:000005">
    <property type="entry name" value="Homoserine dehydrogenase"/>
    <property type="match status" value="1"/>
</dbReference>
<evidence type="ECO:0000256" key="9">
    <source>
        <dbReference type="ARBA" id="ARBA00023002"/>
    </source>
</evidence>
<dbReference type="InterPro" id="IPR036291">
    <property type="entry name" value="NAD(P)-bd_dom_sf"/>
</dbReference>
<gene>
    <name evidence="16" type="ORF">B1R32_10769</name>
</gene>
<dbReference type="SUPFAM" id="SSF51735">
    <property type="entry name" value="NAD(P)-binding Rossmann-fold domains"/>
    <property type="match status" value="1"/>
</dbReference>
<evidence type="ECO:0000256" key="8">
    <source>
        <dbReference type="ARBA" id="ARBA00022857"/>
    </source>
</evidence>
<dbReference type="InterPro" id="IPR019811">
    <property type="entry name" value="HDH_CS"/>
</dbReference>
<evidence type="ECO:0000256" key="2">
    <source>
        <dbReference type="ARBA" id="ARBA00005062"/>
    </source>
</evidence>
<evidence type="ECO:0000256" key="12">
    <source>
        <dbReference type="PIRSR" id="PIRSR000098-2"/>
    </source>
</evidence>
<dbReference type="InterPro" id="IPR005106">
    <property type="entry name" value="Asp/hSer_DH_NAD-bd"/>
</dbReference>
<dbReference type="GO" id="GO:0050661">
    <property type="term" value="F:NADP binding"/>
    <property type="evidence" value="ECO:0007669"/>
    <property type="project" value="InterPro"/>
</dbReference>
<evidence type="ECO:0000256" key="7">
    <source>
        <dbReference type="ARBA" id="ARBA00022697"/>
    </source>
</evidence>
<proteinExistence type="inferred from homology"/>
<evidence type="ECO:0000256" key="10">
    <source>
        <dbReference type="ARBA" id="ARBA00023167"/>
    </source>
</evidence>
<evidence type="ECO:0000256" key="3">
    <source>
        <dbReference type="ARBA" id="ARBA00006753"/>
    </source>
</evidence>
<accession>A0A2S8STB2</accession>
<name>A0A2S8STB2_9BACT</name>
<feature type="binding site" evidence="12">
    <location>
        <position position="190"/>
    </location>
    <ligand>
        <name>L-homoserine</name>
        <dbReference type="ChEBI" id="CHEBI:57476"/>
    </ligand>
</feature>
<keyword evidence="7 13" id="KW-0791">Threonine biosynthesis</keyword>